<reference evidence="1 2" key="1">
    <citation type="journal article" date="2019" name="Genome Biol. Evol.">
        <title>Day and night: Metabolic profiles and evolutionary relationships of six axenic non-marine cyanobacteria.</title>
        <authorList>
            <person name="Will S.E."/>
            <person name="Henke P."/>
            <person name="Boedeker C."/>
            <person name="Huang S."/>
            <person name="Brinkmann H."/>
            <person name="Rohde M."/>
            <person name="Jarek M."/>
            <person name="Friedl T."/>
            <person name="Seufert S."/>
            <person name="Schumacher M."/>
            <person name="Overmann J."/>
            <person name="Neumann-Schaal M."/>
            <person name="Petersen J."/>
        </authorList>
    </citation>
    <scope>NUCLEOTIDE SEQUENCE [LARGE SCALE GENOMIC DNA]</scope>
    <source>
        <strain evidence="1 2">SAG 39.79</strain>
    </source>
</reference>
<dbReference type="EMBL" id="RSCK01000040">
    <property type="protein sequence ID" value="RUT10547.1"/>
    <property type="molecule type" value="Genomic_DNA"/>
</dbReference>
<evidence type="ECO:0000313" key="1">
    <source>
        <dbReference type="EMBL" id="RUT10547.1"/>
    </source>
</evidence>
<comment type="caution">
    <text evidence="1">The sequence shown here is derived from an EMBL/GenBank/DDBJ whole genome shotgun (WGS) entry which is preliminary data.</text>
</comment>
<gene>
    <name evidence="1" type="ORF">DSM107010_41140</name>
</gene>
<proteinExistence type="predicted"/>
<accession>A0AB37UG38</accession>
<dbReference type="Proteomes" id="UP000282574">
    <property type="component" value="Unassembled WGS sequence"/>
</dbReference>
<dbReference type="AlphaFoldDB" id="A0AB37UG38"/>
<sequence length="69" mass="7598">MELQQRARAELTDRAWAWNDIATYPNFGSLPVALDAFWKDNIKTSSKNVGAECAKAILPGSKTSDIASR</sequence>
<evidence type="ECO:0000313" key="2">
    <source>
        <dbReference type="Proteomes" id="UP000282574"/>
    </source>
</evidence>
<organism evidence="1 2">
    <name type="scientific">Chroococcidiopsis cubana SAG 39.79</name>
    <dbReference type="NCBI Taxonomy" id="388085"/>
    <lineage>
        <taxon>Bacteria</taxon>
        <taxon>Bacillati</taxon>
        <taxon>Cyanobacteriota</taxon>
        <taxon>Cyanophyceae</taxon>
        <taxon>Chroococcidiopsidales</taxon>
        <taxon>Chroococcidiopsidaceae</taxon>
        <taxon>Chroococcidiopsis</taxon>
    </lineage>
</organism>
<name>A0AB37UG38_9CYAN</name>
<protein>
    <submittedName>
        <fullName evidence="1">Uncharacterized protein</fullName>
    </submittedName>
</protein>
<keyword evidence="2" id="KW-1185">Reference proteome</keyword>